<evidence type="ECO:0000313" key="4">
    <source>
        <dbReference type="EMBL" id="AXV04727.1"/>
    </source>
</evidence>
<dbReference type="AlphaFoldDB" id="A0A346XR80"/>
<keyword evidence="2" id="KW-0472">Membrane</keyword>
<dbReference type="GO" id="GO:0016787">
    <property type="term" value="F:hydrolase activity"/>
    <property type="evidence" value="ECO:0007669"/>
    <property type="project" value="UniProtKB-KW"/>
</dbReference>
<feature type="compositionally biased region" description="Low complexity" evidence="1">
    <location>
        <begin position="347"/>
        <end position="384"/>
    </location>
</feature>
<dbReference type="KEGG" id="euz:DVS28_a0018"/>
<dbReference type="Proteomes" id="UP000264006">
    <property type="component" value="Chromosome"/>
</dbReference>
<dbReference type="Pfam" id="PF00704">
    <property type="entry name" value="Glyco_hydro_18"/>
    <property type="match status" value="1"/>
</dbReference>
<dbReference type="GO" id="GO:0008061">
    <property type="term" value="F:chitin binding"/>
    <property type="evidence" value="ECO:0007669"/>
    <property type="project" value="InterPro"/>
</dbReference>
<evidence type="ECO:0000259" key="3">
    <source>
        <dbReference type="PROSITE" id="PS51910"/>
    </source>
</evidence>
<reference evidence="4 5" key="1">
    <citation type="submission" date="2018-09" db="EMBL/GenBank/DDBJ databases">
        <title>Complete genome sequence of Euzebya sp. DY32-46 isolated from seawater of Pacific Ocean.</title>
        <authorList>
            <person name="Xu L."/>
            <person name="Wu Y.-H."/>
            <person name="Xu X.-W."/>
        </authorList>
    </citation>
    <scope>NUCLEOTIDE SEQUENCE [LARGE SCALE GENOMIC DNA]</scope>
    <source>
        <strain evidence="4 5">DY32-46</strain>
    </source>
</reference>
<evidence type="ECO:0000256" key="2">
    <source>
        <dbReference type="SAM" id="Phobius"/>
    </source>
</evidence>
<proteinExistence type="predicted"/>
<dbReference type="InterPro" id="IPR029070">
    <property type="entry name" value="Chitinase_insertion_sf"/>
</dbReference>
<keyword evidence="4" id="KW-0378">Hydrolase</keyword>
<sequence length="449" mass="48024">MFTGGAPGSAAAVPADTPHLRADGHVSLAWLYGGSSADYRAQIEAMAGLTTISPTWWYLDEDDPGGLELDTDDDLVAWAQARGLAVWPLFGNHIDPDLTDQVLRDPALRQRVVDGIVAEVRRSGVDGVNVDFENLHDETRFLLTDIVRELEQALPEVIVSVDVTAMTDTWVLGNWSTAFDREGLGQVADYVMLMSYDQHNSLRRDGPVAGLQWVSESTEYLLRTVPAEKVVLGLPLYARHWATDASARDGISLEATLGMAAMANRVAERSQAVTYDPVAGQDLHTWTDEHGRPNRVWLEDVASLQRKAELVDVHGLAGIAAWRAGFEQPDVWTALDAQLAAMSAPGSTVEPVPTTSAPATAPASTAPTAAADAAVEEGAVPAGGTPSGEPTVATQPLDQPITEPSPVDGTDVATPGEEDMVTLAAATLLGLVGIAHTIRWRIRRRARGR</sequence>
<dbReference type="SMART" id="SM00636">
    <property type="entry name" value="Glyco_18"/>
    <property type="match status" value="1"/>
</dbReference>
<dbReference type="GO" id="GO:0005975">
    <property type="term" value="P:carbohydrate metabolic process"/>
    <property type="evidence" value="ECO:0007669"/>
    <property type="project" value="InterPro"/>
</dbReference>
<dbReference type="InterPro" id="IPR011583">
    <property type="entry name" value="Chitinase_II/V-like_cat"/>
</dbReference>
<dbReference type="InterPro" id="IPR017853">
    <property type="entry name" value="GH"/>
</dbReference>
<dbReference type="InterPro" id="IPR001223">
    <property type="entry name" value="Glyco_hydro18_cat"/>
</dbReference>
<evidence type="ECO:0000256" key="1">
    <source>
        <dbReference type="SAM" id="MobiDB-lite"/>
    </source>
</evidence>
<evidence type="ECO:0000313" key="5">
    <source>
        <dbReference type="Proteomes" id="UP000264006"/>
    </source>
</evidence>
<feature type="domain" description="GH18" evidence="3">
    <location>
        <begin position="1"/>
        <end position="342"/>
    </location>
</feature>
<name>A0A346XR80_9ACTN</name>
<gene>
    <name evidence="4" type="ORF">DVS28_a0018</name>
</gene>
<dbReference type="Gene3D" id="3.10.50.10">
    <property type="match status" value="1"/>
</dbReference>
<dbReference type="PANTHER" id="PTHR46066:SF2">
    <property type="entry name" value="CHITINASE DOMAIN-CONTAINING PROTEIN 1"/>
    <property type="match status" value="1"/>
</dbReference>
<dbReference type="PANTHER" id="PTHR46066">
    <property type="entry name" value="CHITINASE DOMAIN-CONTAINING PROTEIN 1 FAMILY MEMBER"/>
    <property type="match status" value="1"/>
</dbReference>
<dbReference type="Gene3D" id="3.20.20.80">
    <property type="entry name" value="Glycosidases"/>
    <property type="match status" value="1"/>
</dbReference>
<dbReference type="SUPFAM" id="SSF51445">
    <property type="entry name" value="(Trans)glycosidases"/>
    <property type="match status" value="1"/>
</dbReference>
<feature type="transmembrane region" description="Helical" evidence="2">
    <location>
        <begin position="420"/>
        <end position="440"/>
    </location>
</feature>
<keyword evidence="2" id="KW-1133">Transmembrane helix</keyword>
<keyword evidence="2" id="KW-0812">Transmembrane</keyword>
<dbReference type="PROSITE" id="PS51910">
    <property type="entry name" value="GH18_2"/>
    <property type="match status" value="1"/>
</dbReference>
<protein>
    <submittedName>
        <fullName evidence="4">Spore peptidoglycan hydrolase (N-acetylglucosaminidase)</fullName>
    </submittedName>
</protein>
<accession>A0A346XR80</accession>
<keyword evidence="5" id="KW-1185">Reference proteome</keyword>
<dbReference type="EMBL" id="CP031165">
    <property type="protein sequence ID" value="AXV04727.1"/>
    <property type="molecule type" value="Genomic_DNA"/>
</dbReference>
<feature type="region of interest" description="Disordered" evidence="1">
    <location>
        <begin position="346"/>
        <end position="414"/>
    </location>
</feature>
<organism evidence="4 5">
    <name type="scientific">Euzebya pacifica</name>
    <dbReference type="NCBI Taxonomy" id="1608957"/>
    <lineage>
        <taxon>Bacteria</taxon>
        <taxon>Bacillati</taxon>
        <taxon>Actinomycetota</taxon>
        <taxon>Nitriliruptoria</taxon>
        <taxon>Euzebyales</taxon>
    </lineage>
</organism>